<accession>A0ABV0G7F3</accession>
<dbReference type="Gene3D" id="2.40.420.20">
    <property type="match status" value="1"/>
</dbReference>
<feature type="signal peptide" evidence="2">
    <location>
        <begin position="1"/>
        <end position="41"/>
    </location>
</feature>
<organism evidence="7 8">
    <name type="scientific">Roseateles paludis</name>
    <dbReference type="NCBI Taxonomy" id="3145238"/>
    <lineage>
        <taxon>Bacteria</taxon>
        <taxon>Pseudomonadati</taxon>
        <taxon>Pseudomonadota</taxon>
        <taxon>Betaproteobacteria</taxon>
        <taxon>Burkholderiales</taxon>
        <taxon>Sphaerotilaceae</taxon>
        <taxon>Roseateles</taxon>
    </lineage>
</organism>
<gene>
    <name evidence="7" type="ORF">ABDJ85_19520</name>
</gene>
<evidence type="ECO:0000313" key="7">
    <source>
        <dbReference type="EMBL" id="MEO3693669.1"/>
    </source>
</evidence>
<evidence type="ECO:0000259" key="4">
    <source>
        <dbReference type="Pfam" id="PF25917"/>
    </source>
</evidence>
<comment type="caution">
    <text evidence="7">The sequence shown here is derived from an EMBL/GenBank/DDBJ whole genome shotgun (WGS) entry which is preliminary data.</text>
</comment>
<feature type="domain" description="YknX-like C-terminal permuted SH3-like" evidence="6">
    <location>
        <begin position="307"/>
        <end position="375"/>
    </location>
</feature>
<proteinExistence type="inferred from homology"/>
<feature type="domain" description="Multidrug resistance protein MdtA-like alpha-helical hairpin" evidence="3">
    <location>
        <begin position="124"/>
        <end position="193"/>
    </location>
</feature>
<feature type="domain" description="Multidrug resistance protein MdtA-like barrel-sandwich hybrid" evidence="4">
    <location>
        <begin position="82"/>
        <end position="222"/>
    </location>
</feature>
<dbReference type="Gene3D" id="1.10.287.470">
    <property type="entry name" value="Helix hairpin bin"/>
    <property type="match status" value="1"/>
</dbReference>
<evidence type="ECO:0000313" key="8">
    <source>
        <dbReference type="Proteomes" id="UP001495147"/>
    </source>
</evidence>
<dbReference type="Pfam" id="PF25954">
    <property type="entry name" value="Beta-barrel_RND_2"/>
    <property type="match status" value="1"/>
</dbReference>
<dbReference type="InterPro" id="IPR058637">
    <property type="entry name" value="YknX-like_C"/>
</dbReference>
<protein>
    <submittedName>
        <fullName evidence="7">Efflux RND transporter periplasmic adaptor subunit</fullName>
    </submittedName>
</protein>
<dbReference type="PANTHER" id="PTHR30469:SF15">
    <property type="entry name" value="HLYD FAMILY OF SECRETION PROTEINS"/>
    <property type="match status" value="1"/>
</dbReference>
<dbReference type="NCBIfam" id="TIGR01730">
    <property type="entry name" value="RND_mfp"/>
    <property type="match status" value="1"/>
</dbReference>
<dbReference type="PANTHER" id="PTHR30469">
    <property type="entry name" value="MULTIDRUG RESISTANCE PROTEIN MDTA"/>
    <property type="match status" value="1"/>
</dbReference>
<dbReference type="InterPro" id="IPR006143">
    <property type="entry name" value="RND_pump_MFP"/>
</dbReference>
<evidence type="ECO:0000259" key="3">
    <source>
        <dbReference type="Pfam" id="PF25876"/>
    </source>
</evidence>
<dbReference type="InterPro" id="IPR058624">
    <property type="entry name" value="MdtA-like_HH"/>
</dbReference>
<sequence>MKTLAMPRKFKPDSALPFATVALLAAALAAAMTFALQPAEAADASAAAASAVKPALTVALTPVKAESWPQLLSSTGSLAAWREVQVGSELGGQRIQQVAVELGQRVHKGQVLAQLQSASVAADLAASRAGLLEAEATAREAVSTAARLKTLAGTDAVSAQQLEQAQAAAAGAEARAAAAKARVQADELRLSYTRIVAPVDGIVSSKEAVEGALPQAGQTLFSLIRDGRLEWRAEVPASELAQLQPGQKVRVLPAGGTQPLEGKVRVVAPTVDATTRLGRVLVDLGAGPGARAGMFARGDFVLGDANVLTVPQTALLLRDGFAFVFKLEGSKVRQVKVELGRRQGDRVEIRNGLKAADKVVAQGVGFLADGDTVRVTQ</sequence>
<dbReference type="SUPFAM" id="SSF111369">
    <property type="entry name" value="HlyD-like secretion proteins"/>
    <property type="match status" value="1"/>
</dbReference>
<dbReference type="Gene3D" id="2.40.50.100">
    <property type="match status" value="1"/>
</dbReference>
<evidence type="ECO:0000256" key="2">
    <source>
        <dbReference type="SAM" id="SignalP"/>
    </source>
</evidence>
<comment type="similarity">
    <text evidence="1">Belongs to the membrane fusion protein (MFP) (TC 8.A.1) family.</text>
</comment>
<dbReference type="InterPro" id="IPR058792">
    <property type="entry name" value="Beta-barrel_RND_2"/>
</dbReference>
<evidence type="ECO:0000256" key="1">
    <source>
        <dbReference type="ARBA" id="ARBA00009477"/>
    </source>
</evidence>
<dbReference type="Gene3D" id="2.40.30.170">
    <property type="match status" value="1"/>
</dbReference>
<keyword evidence="2" id="KW-0732">Signal</keyword>
<dbReference type="Pfam" id="PF25989">
    <property type="entry name" value="YknX_C"/>
    <property type="match status" value="1"/>
</dbReference>
<dbReference type="Pfam" id="PF25917">
    <property type="entry name" value="BSH_RND"/>
    <property type="match status" value="1"/>
</dbReference>
<reference evidence="7 8" key="1">
    <citation type="submission" date="2024-05" db="EMBL/GenBank/DDBJ databases">
        <title>Roseateles sp. DJS-2-20 16S ribosomal RNA gene Genome sequencing and assembly.</title>
        <authorList>
            <person name="Woo H."/>
        </authorList>
    </citation>
    <scope>NUCLEOTIDE SEQUENCE [LARGE SCALE GENOMIC DNA]</scope>
    <source>
        <strain evidence="7 8">DJS-2-20</strain>
    </source>
</reference>
<dbReference type="InterPro" id="IPR058625">
    <property type="entry name" value="MdtA-like_BSH"/>
</dbReference>
<feature type="chain" id="PRO_5047300386" evidence="2">
    <location>
        <begin position="42"/>
        <end position="377"/>
    </location>
</feature>
<dbReference type="Proteomes" id="UP001495147">
    <property type="component" value="Unassembled WGS sequence"/>
</dbReference>
<dbReference type="Pfam" id="PF25876">
    <property type="entry name" value="HH_MFP_RND"/>
    <property type="match status" value="1"/>
</dbReference>
<feature type="domain" description="CusB-like beta-barrel" evidence="5">
    <location>
        <begin position="233"/>
        <end position="298"/>
    </location>
</feature>
<evidence type="ECO:0000259" key="5">
    <source>
        <dbReference type="Pfam" id="PF25954"/>
    </source>
</evidence>
<dbReference type="RefSeq" id="WP_347706479.1">
    <property type="nucleotide sequence ID" value="NZ_JBDPZD010000009.1"/>
</dbReference>
<name>A0ABV0G7F3_9BURK</name>
<dbReference type="EMBL" id="JBDPZD010000009">
    <property type="protein sequence ID" value="MEO3693669.1"/>
    <property type="molecule type" value="Genomic_DNA"/>
</dbReference>
<keyword evidence="8" id="KW-1185">Reference proteome</keyword>
<evidence type="ECO:0000259" key="6">
    <source>
        <dbReference type="Pfam" id="PF25989"/>
    </source>
</evidence>